<evidence type="ECO:0000313" key="8">
    <source>
        <dbReference type="Proteomes" id="UP000758603"/>
    </source>
</evidence>
<keyword evidence="5" id="KW-0732">Signal</keyword>
<evidence type="ECO:0000256" key="2">
    <source>
        <dbReference type="ARBA" id="ARBA00022801"/>
    </source>
</evidence>
<dbReference type="InterPro" id="IPR001547">
    <property type="entry name" value="Glyco_hydro_5"/>
</dbReference>
<dbReference type="RefSeq" id="XP_045958609.1">
    <property type="nucleotide sequence ID" value="XM_046105357.1"/>
</dbReference>
<evidence type="ECO:0000313" key="7">
    <source>
        <dbReference type="EMBL" id="KAH6654339.1"/>
    </source>
</evidence>
<reference evidence="7" key="1">
    <citation type="journal article" date="2021" name="Nat. Commun.">
        <title>Genetic determinants of endophytism in the Arabidopsis root mycobiome.</title>
        <authorList>
            <person name="Mesny F."/>
            <person name="Miyauchi S."/>
            <person name="Thiergart T."/>
            <person name="Pickel B."/>
            <person name="Atanasova L."/>
            <person name="Karlsson M."/>
            <person name="Huettel B."/>
            <person name="Barry K.W."/>
            <person name="Haridas S."/>
            <person name="Chen C."/>
            <person name="Bauer D."/>
            <person name="Andreopoulos W."/>
            <person name="Pangilinan J."/>
            <person name="LaButti K."/>
            <person name="Riley R."/>
            <person name="Lipzen A."/>
            <person name="Clum A."/>
            <person name="Drula E."/>
            <person name="Henrissat B."/>
            <person name="Kohler A."/>
            <person name="Grigoriev I.V."/>
            <person name="Martin F.M."/>
            <person name="Hacquard S."/>
        </authorList>
    </citation>
    <scope>NUCLEOTIDE SEQUENCE</scope>
    <source>
        <strain evidence="7">MPI-SDFR-AT-0073</strain>
    </source>
</reference>
<dbReference type="Pfam" id="PF00150">
    <property type="entry name" value="Cellulase"/>
    <property type="match status" value="1"/>
</dbReference>
<comment type="caution">
    <text evidence="7">The sequence shown here is derived from an EMBL/GenBank/DDBJ whole genome shotgun (WGS) entry which is preliminary data.</text>
</comment>
<keyword evidence="8" id="KW-1185">Reference proteome</keyword>
<evidence type="ECO:0000256" key="5">
    <source>
        <dbReference type="SAM" id="SignalP"/>
    </source>
</evidence>
<dbReference type="GO" id="GO:0004553">
    <property type="term" value="F:hydrolase activity, hydrolyzing O-glycosyl compounds"/>
    <property type="evidence" value="ECO:0007669"/>
    <property type="project" value="InterPro"/>
</dbReference>
<dbReference type="InterPro" id="IPR017853">
    <property type="entry name" value="GH"/>
</dbReference>
<dbReference type="GO" id="GO:0000272">
    <property type="term" value="P:polysaccharide catabolic process"/>
    <property type="evidence" value="ECO:0007669"/>
    <property type="project" value="InterPro"/>
</dbReference>
<dbReference type="Proteomes" id="UP000758603">
    <property type="component" value="Unassembled WGS sequence"/>
</dbReference>
<organism evidence="7 8">
    <name type="scientific">Truncatella angustata</name>
    <dbReference type="NCBI Taxonomy" id="152316"/>
    <lineage>
        <taxon>Eukaryota</taxon>
        <taxon>Fungi</taxon>
        <taxon>Dikarya</taxon>
        <taxon>Ascomycota</taxon>
        <taxon>Pezizomycotina</taxon>
        <taxon>Sordariomycetes</taxon>
        <taxon>Xylariomycetidae</taxon>
        <taxon>Amphisphaeriales</taxon>
        <taxon>Sporocadaceae</taxon>
        <taxon>Truncatella</taxon>
    </lineage>
</organism>
<feature type="chain" id="PRO_5040297041" evidence="5">
    <location>
        <begin position="19"/>
        <end position="416"/>
    </location>
</feature>
<feature type="signal peptide" evidence="5">
    <location>
        <begin position="1"/>
        <end position="18"/>
    </location>
</feature>
<keyword evidence="2 4" id="KW-0378">Hydrolase</keyword>
<evidence type="ECO:0000256" key="4">
    <source>
        <dbReference type="RuleBase" id="RU361153"/>
    </source>
</evidence>
<evidence type="ECO:0000256" key="1">
    <source>
        <dbReference type="ARBA" id="ARBA00005641"/>
    </source>
</evidence>
<evidence type="ECO:0000256" key="3">
    <source>
        <dbReference type="ARBA" id="ARBA00023295"/>
    </source>
</evidence>
<dbReference type="OrthoDB" id="442731at2759"/>
<gene>
    <name evidence="7" type="ORF">BKA67DRAFT_604830</name>
</gene>
<keyword evidence="3 4" id="KW-0326">Glycosidase</keyword>
<sequence length="416" mass="46251">MKLSALSVIASLALSALSQQISLPLKTDSRWILDNAGNRVKLRCINWPGHMETNIPEGLDKQSIDYIADFIQQQGFNCVRLTYSIDHALNPEVSVQDSFIAAALAANIPVETFDATYARVVEKNPFVANATTQDVFGAVIKSLWDRNVMTILDNHVSKAGWCCDLDDGNGWWDKAQGYVESNSRYFNTGNWLNGLSAMATWATSQPGVVAMSLRNEPRPFPVLQDFLDGHSGWLNFMQQGGERVHEANPDVLVLVGGTQSTQDLTVTKTRNLDYSAWAGKHVWEMHAYEFSVTYSAAGDNCDIRQDLYGAFVGFVLEQGQEFTAPLIMSEWGMALSGGPNDGLTDDGKNYYDCVKEYMLGNDMDWALWGIQGSYYVREGTADAEETWGLMDKEWSGLRNEQIYTSMADLFTVTQGP</sequence>
<dbReference type="SUPFAM" id="SSF51445">
    <property type="entry name" value="(Trans)glycosidases"/>
    <property type="match status" value="1"/>
</dbReference>
<dbReference type="PANTHER" id="PTHR31263">
    <property type="entry name" value="CELLULASE FAMILY PROTEIN (AFU_ORTHOLOGUE AFUA_5G14560)"/>
    <property type="match status" value="1"/>
</dbReference>
<evidence type="ECO:0000259" key="6">
    <source>
        <dbReference type="Pfam" id="PF00150"/>
    </source>
</evidence>
<dbReference type="PANTHER" id="PTHR31263:SF0">
    <property type="entry name" value="CELLULASE FAMILY PROTEIN (AFU_ORTHOLOGUE AFUA_5G14560)"/>
    <property type="match status" value="1"/>
</dbReference>
<dbReference type="GeneID" id="70134248"/>
<comment type="similarity">
    <text evidence="1 4">Belongs to the glycosyl hydrolase 5 (cellulase A) family.</text>
</comment>
<protein>
    <submittedName>
        <fullName evidence="7">Cellulase family protein</fullName>
    </submittedName>
</protein>
<dbReference type="Gene3D" id="3.20.20.80">
    <property type="entry name" value="Glycosidases"/>
    <property type="match status" value="1"/>
</dbReference>
<proteinExistence type="inferred from homology"/>
<feature type="domain" description="Glycoside hydrolase family 5" evidence="6">
    <location>
        <begin position="54"/>
        <end position="369"/>
    </location>
</feature>
<dbReference type="AlphaFoldDB" id="A0A9P8ULJ8"/>
<name>A0A9P8ULJ8_9PEZI</name>
<accession>A0A9P8ULJ8</accession>
<dbReference type="EMBL" id="JAGPXC010000004">
    <property type="protein sequence ID" value="KAH6654339.1"/>
    <property type="molecule type" value="Genomic_DNA"/>
</dbReference>